<dbReference type="GO" id="GO:0007165">
    <property type="term" value="P:signal transduction"/>
    <property type="evidence" value="ECO:0007669"/>
    <property type="project" value="UniProtKB-KW"/>
</dbReference>
<keyword evidence="8" id="KW-1185">Reference proteome</keyword>
<comment type="similarity">
    <text evidence="6">Belongs to the insect chemoreceptor superfamily. Gustatory receptor (GR) family.</text>
</comment>
<dbReference type="GO" id="GO:0005886">
    <property type="term" value="C:plasma membrane"/>
    <property type="evidence" value="ECO:0007669"/>
    <property type="project" value="UniProtKB-SubCell"/>
</dbReference>
<feature type="transmembrane region" description="Helical" evidence="6">
    <location>
        <begin position="190"/>
        <end position="209"/>
    </location>
</feature>
<feature type="transmembrane region" description="Helical" evidence="6">
    <location>
        <begin position="75"/>
        <end position="93"/>
    </location>
</feature>
<reference evidence="7 8" key="1">
    <citation type="journal article" date="2024" name="BMC Genomics">
        <title>De novo assembly and annotation of Popillia japonica's genome with initial clues to its potential as an invasive pest.</title>
        <authorList>
            <person name="Cucini C."/>
            <person name="Boschi S."/>
            <person name="Funari R."/>
            <person name="Cardaioli E."/>
            <person name="Iannotti N."/>
            <person name="Marturano G."/>
            <person name="Paoli F."/>
            <person name="Bruttini M."/>
            <person name="Carapelli A."/>
            <person name="Frati F."/>
            <person name="Nardi F."/>
        </authorList>
    </citation>
    <scope>NUCLEOTIDE SEQUENCE [LARGE SCALE GENOMIC DNA]</scope>
    <source>
        <strain evidence="7">DMR45628</strain>
    </source>
</reference>
<dbReference type="AlphaFoldDB" id="A0AAW1IV63"/>
<dbReference type="Pfam" id="PF08395">
    <property type="entry name" value="7tm_7"/>
    <property type="match status" value="1"/>
</dbReference>
<comment type="caution">
    <text evidence="6">Lacks conserved residue(s) required for the propagation of feature annotation.</text>
</comment>
<feature type="transmembrane region" description="Helical" evidence="6">
    <location>
        <begin position="292"/>
        <end position="318"/>
    </location>
</feature>
<evidence type="ECO:0000256" key="4">
    <source>
        <dbReference type="ARBA" id="ARBA00022989"/>
    </source>
</evidence>
<feature type="transmembrane region" description="Helical" evidence="6">
    <location>
        <begin position="324"/>
        <end position="342"/>
    </location>
</feature>
<keyword evidence="4 6" id="KW-1133">Transmembrane helix</keyword>
<evidence type="ECO:0000256" key="6">
    <source>
        <dbReference type="RuleBase" id="RU363108"/>
    </source>
</evidence>
<feature type="transmembrane region" description="Helical" evidence="6">
    <location>
        <begin position="113"/>
        <end position="132"/>
    </location>
</feature>
<gene>
    <name evidence="7" type="ORF">QE152_g34154</name>
</gene>
<sequence length="466" mass="53655">MIVSENDSALTNKIRLPRIQHIIKRIRTVYKTPKTFYWYFRPLGIFYRLTGILPLENLNSWECDSIAYNRCSIPFVYSLIFYVCCMDLMLHLTDFPKLGQLVREGTTGLKWRVLTLYIMAIHSMYTYIICVMRSKEVAELIKILDVMRSKEVAELIKILDRFDRCKFDIMKKIGKECCYRKWHIKPLFRYFIIIFMIILELIIVSPTMATMVENGPPAGSGVFFGILAAWQIMPLLLYLYFIEALKDRFSFINELVPIADHDCNFAALKGVVTDIRSLYVGLANAVKHLSGYFGLFLALNQLRVILMCVANLHVYVFIDNYDLDVMYCLVIHVTVMVTVVYSSHDVSNEANKIAELMQKLPVASLDMDSKLEIQMLLSQIFATPIHISAAGYFKMDREQIPSVSSLNLAALFHSHIGCGLFQNGQGTNTIGDNLEESSSDLFTKQFQLKLMMVDLKCYMRLSRQHT</sequence>
<keyword evidence="2 6" id="KW-1003">Cell membrane</keyword>
<dbReference type="Proteomes" id="UP001458880">
    <property type="component" value="Unassembled WGS sequence"/>
</dbReference>
<evidence type="ECO:0000313" key="7">
    <source>
        <dbReference type="EMBL" id="KAK9693482.1"/>
    </source>
</evidence>
<evidence type="ECO:0000256" key="3">
    <source>
        <dbReference type="ARBA" id="ARBA00022692"/>
    </source>
</evidence>
<comment type="subcellular location">
    <subcellularLocation>
        <location evidence="1 6">Cell membrane</location>
        <topology evidence="1 6">Multi-pass membrane protein</topology>
    </subcellularLocation>
</comment>
<accession>A0AAW1IV63</accession>
<dbReference type="InterPro" id="IPR013604">
    <property type="entry name" value="7TM_chemorcpt"/>
</dbReference>
<comment type="caution">
    <text evidence="7">The sequence shown here is derived from an EMBL/GenBank/DDBJ whole genome shotgun (WGS) entry which is preliminary data.</text>
</comment>
<comment type="function">
    <text evidence="6">Gustatory receptor which mediates acceptance or avoidance behavior, depending on its substrates.</text>
</comment>
<dbReference type="GO" id="GO:0050909">
    <property type="term" value="P:sensory perception of taste"/>
    <property type="evidence" value="ECO:0007669"/>
    <property type="project" value="InterPro"/>
</dbReference>
<keyword evidence="5 6" id="KW-0472">Membrane</keyword>
<keyword evidence="3 6" id="KW-0812">Transmembrane</keyword>
<evidence type="ECO:0000256" key="1">
    <source>
        <dbReference type="ARBA" id="ARBA00004651"/>
    </source>
</evidence>
<dbReference type="EMBL" id="JASPKY010000541">
    <property type="protein sequence ID" value="KAK9693482.1"/>
    <property type="molecule type" value="Genomic_DNA"/>
</dbReference>
<evidence type="ECO:0000313" key="8">
    <source>
        <dbReference type="Proteomes" id="UP001458880"/>
    </source>
</evidence>
<proteinExistence type="inferred from homology"/>
<name>A0AAW1IV63_POPJA</name>
<organism evidence="7 8">
    <name type="scientific">Popillia japonica</name>
    <name type="common">Japanese beetle</name>
    <dbReference type="NCBI Taxonomy" id="7064"/>
    <lineage>
        <taxon>Eukaryota</taxon>
        <taxon>Metazoa</taxon>
        <taxon>Ecdysozoa</taxon>
        <taxon>Arthropoda</taxon>
        <taxon>Hexapoda</taxon>
        <taxon>Insecta</taxon>
        <taxon>Pterygota</taxon>
        <taxon>Neoptera</taxon>
        <taxon>Endopterygota</taxon>
        <taxon>Coleoptera</taxon>
        <taxon>Polyphaga</taxon>
        <taxon>Scarabaeiformia</taxon>
        <taxon>Scarabaeidae</taxon>
        <taxon>Rutelinae</taxon>
        <taxon>Popillia</taxon>
    </lineage>
</organism>
<feature type="transmembrane region" description="Helical" evidence="6">
    <location>
        <begin position="221"/>
        <end position="241"/>
    </location>
</feature>
<protein>
    <recommendedName>
        <fullName evidence="6">Gustatory receptor</fullName>
    </recommendedName>
</protein>
<keyword evidence="6" id="KW-0807">Transducer</keyword>
<evidence type="ECO:0000256" key="5">
    <source>
        <dbReference type="ARBA" id="ARBA00023136"/>
    </source>
</evidence>
<keyword evidence="6 7" id="KW-0675">Receptor</keyword>
<evidence type="ECO:0000256" key="2">
    <source>
        <dbReference type="ARBA" id="ARBA00022475"/>
    </source>
</evidence>